<protein>
    <submittedName>
        <fullName evidence="2">Retrovirus-related pol polyprotein from transposon TNT 1-94</fullName>
    </submittedName>
</protein>
<evidence type="ECO:0000259" key="1">
    <source>
        <dbReference type="PROSITE" id="PS50994"/>
    </source>
</evidence>
<dbReference type="PROSITE" id="PS50994">
    <property type="entry name" value="INTEGRASE"/>
    <property type="match status" value="1"/>
</dbReference>
<sequence length="281" mass="32121">MDDYSRFIWVKFLASNDEAPDFIIKFLKMIKVRLNATVRNIRTDNGTEFVNQTLRNYYESVGISYETSVARSPQKKWWLLIRRNAILLLKPLTQCYSTQKASIYFYGQRQSLPHVTPKNDPLYDFAMEKLLMSSYMTLGKLQAKSDIADGNAFEEFCSGTRGFNIDPTTSSSGLVSNPIPQQPCSPSQRDDWDRLFQPMFDEYFNPPTIAISPVPVANALRTVDLADSKTLCVSHVKLTRFSLTSIPIITSSRTFSICSYGLKNHPKHTFFHEDQLHEISS</sequence>
<gene>
    <name evidence="2" type="ORF">Tco_0770121</name>
</gene>
<dbReference type="PANTHER" id="PTHR42648:SF28">
    <property type="entry name" value="TRANSPOSON-ENCODED PROTEIN WITH RIBONUCLEASE H-LIKE AND RETROVIRUS ZINC FINGER-LIKE DOMAINS"/>
    <property type="match status" value="1"/>
</dbReference>
<evidence type="ECO:0000313" key="3">
    <source>
        <dbReference type="Proteomes" id="UP001151760"/>
    </source>
</evidence>
<accession>A0ABQ4ZCD8</accession>
<dbReference type="InterPro" id="IPR001584">
    <property type="entry name" value="Integrase_cat-core"/>
</dbReference>
<name>A0ABQ4ZCD8_9ASTR</name>
<reference evidence="2" key="1">
    <citation type="journal article" date="2022" name="Int. J. Mol. Sci.">
        <title>Draft Genome of Tanacetum Coccineum: Genomic Comparison of Closely Related Tanacetum-Family Plants.</title>
        <authorList>
            <person name="Yamashiro T."/>
            <person name="Shiraishi A."/>
            <person name="Nakayama K."/>
            <person name="Satake H."/>
        </authorList>
    </citation>
    <scope>NUCLEOTIDE SEQUENCE</scope>
</reference>
<evidence type="ECO:0000313" key="2">
    <source>
        <dbReference type="EMBL" id="GJS87485.1"/>
    </source>
</evidence>
<dbReference type="Pfam" id="PF00665">
    <property type="entry name" value="rve"/>
    <property type="match status" value="1"/>
</dbReference>
<keyword evidence="3" id="KW-1185">Reference proteome</keyword>
<dbReference type="InterPro" id="IPR012337">
    <property type="entry name" value="RNaseH-like_sf"/>
</dbReference>
<dbReference type="PANTHER" id="PTHR42648">
    <property type="entry name" value="TRANSPOSASE, PUTATIVE-RELATED"/>
    <property type="match status" value="1"/>
</dbReference>
<dbReference type="SUPFAM" id="SSF53098">
    <property type="entry name" value="Ribonuclease H-like"/>
    <property type="match status" value="1"/>
</dbReference>
<organism evidence="2 3">
    <name type="scientific">Tanacetum coccineum</name>
    <dbReference type="NCBI Taxonomy" id="301880"/>
    <lineage>
        <taxon>Eukaryota</taxon>
        <taxon>Viridiplantae</taxon>
        <taxon>Streptophyta</taxon>
        <taxon>Embryophyta</taxon>
        <taxon>Tracheophyta</taxon>
        <taxon>Spermatophyta</taxon>
        <taxon>Magnoliopsida</taxon>
        <taxon>eudicotyledons</taxon>
        <taxon>Gunneridae</taxon>
        <taxon>Pentapetalae</taxon>
        <taxon>asterids</taxon>
        <taxon>campanulids</taxon>
        <taxon>Asterales</taxon>
        <taxon>Asteraceae</taxon>
        <taxon>Asteroideae</taxon>
        <taxon>Anthemideae</taxon>
        <taxon>Anthemidinae</taxon>
        <taxon>Tanacetum</taxon>
    </lineage>
</organism>
<reference evidence="2" key="2">
    <citation type="submission" date="2022-01" db="EMBL/GenBank/DDBJ databases">
        <authorList>
            <person name="Yamashiro T."/>
            <person name="Shiraishi A."/>
            <person name="Satake H."/>
            <person name="Nakayama K."/>
        </authorList>
    </citation>
    <scope>NUCLEOTIDE SEQUENCE</scope>
</reference>
<dbReference type="Proteomes" id="UP001151760">
    <property type="component" value="Unassembled WGS sequence"/>
</dbReference>
<feature type="domain" description="Integrase catalytic" evidence="1">
    <location>
        <begin position="1"/>
        <end position="76"/>
    </location>
</feature>
<proteinExistence type="predicted"/>
<dbReference type="InterPro" id="IPR039537">
    <property type="entry name" value="Retrotran_Ty1/copia-like"/>
</dbReference>
<comment type="caution">
    <text evidence="2">The sequence shown here is derived from an EMBL/GenBank/DDBJ whole genome shotgun (WGS) entry which is preliminary data.</text>
</comment>
<dbReference type="EMBL" id="BQNB010011201">
    <property type="protein sequence ID" value="GJS87485.1"/>
    <property type="molecule type" value="Genomic_DNA"/>
</dbReference>
<dbReference type="Gene3D" id="3.30.420.10">
    <property type="entry name" value="Ribonuclease H-like superfamily/Ribonuclease H"/>
    <property type="match status" value="1"/>
</dbReference>
<dbReference type="InterPro" id="IPR036397">
    <property type="entry name" value="RNaseH_sf"/>
</dbReference>